<dbReference type="Proteomes" id="UP000324738">
    <property type="component" value="Unassembled WGS sequence"/>
</dbReference>
<dbReference type="EMBL" id="VTWH01000003">
    <property type="protein sequence ID" value="KAA0969453.1"/>
    <property type="molecule type" value="Genomic_DNA"/>
</dbReference>
<gene>
    <name evidence="6" type="ORF">FPY71_12995</name>
</gene>
<dbReference type="PRINTS" id="PR00035">
    <property type="entry name" value="HTHGNTR"/>
</dbReference>
<dbReference type="GO" id="GO:0003677">
    <property type="term" value="F:DNA binding"/>
    <property type="evidence" value="ECO:0007669"/>
    <property type="project" value="UniProtKB-KW"/>
</dbReference>
<dbReference type="GO" id="GO:0003700">
    <property type="term" value="F:DNA-binding transcription factor activity"/>
    <property type="evidence" value="ECO:0007669"/>
    <property type="project" value="InterPro"/>
</dbReference>
<dbReference type="RefSeq" id="WP_149300738.1">
    <property type="nucleotide sequence ID" value="NZ_VTWH01000003.1"/>
</dbReference>
<dbReference type="OrthoDB" id="9809707at2"/>
<evidence type="ECO:0000256" key="3">
    <source>
        <dbReference type="ARBA" id="ARBA00023163"/>
    </source>
</evidence>
<dbReference type="SMART" id="SM00895">
    <property type="entry name" value="FCD"/>
    <property type="match status" value="1"/>
</dbReference>
<reference evidence="6 7" key="1">
    <citation type="submission" date="2019-08" db="EMBL/GenBank/DDBJ databases">
        <title>Aureimonas fodiniaquatilis sp. nov., isolated from a coal mine wastewater.</title>
        <authorList>
            <person name="Kim W."/>
        </authorList>
    </citation>
    <scope>NUCLEOTIDE SEQUENCE [LARGE SCALE GENOMIC DNA]</scope>
    <source>
        <strain evidence="6 7">CAU 1482</strain>
    </source>
</reference>
<dbReference type="Gene3D" id="1.20.120.530">
    <property type="entry name" value="GntR ligand-binding domain-like"/>
    <property type="match status" value="1"/>
</dbReference>
<evidence type="ECO:0000256" key="2">
    <source>
        <dbReference type="ARBA" id="ARBA00023125"/>
    </source>
</evidence>
<dbReference type="InterPro" id="IPR011711">
    <property type="entry name" value="GntR_C"/>
</dbReference>
<dbReference type="SMART" id="SM00345">
    <property type="entry name" value="HTH_GNTR"/>
    <property type="match status" value="1"/>
</dbReference>
<sequence length="243" mass="26703">MSKTGGEKRQANGTLVENLAETLREAIVAGEYKVGDKLPSEAQLTLNHGVSRTVVREAVTILRADGLVEPRQGAGVFIIDPVKSAVQPFQDIDYKKISTVLELLELRAAVEVEAAGLAAQRRSPAQEEDMVLCLQQIDQCAAAGQSTADADFALHISIAAATNNHRFREFLEMIGRDIIPRAALGVDKAELKSNVERLQKEHAQIIDAVLDGDVERARDAMRVHLLGGRQRYRMILRKAEKFV</sequence>
<evidence type="ECO:0000313" key="7">
    <source>
        <dbReference type="Proteomes" id="UP000324738"/>
    </source>
</evidence>
<evidence type="ECO:0000259" key="5">
    <source>
        <dbReference type="PROSITE" id="PS50949"/>
    </source>
</evidence>
<dbReference type="PANTHER" id="PTHR43537:SF5">
    <property type="entry name" value="UXU OPERON TRANSCRIPTIONAL REGULATOR"/>
    <property type="match status" value="1"/>
</dbReference>
<evidence type="ECO:0000256" key="1">
    <source>
        <dbReference type="ARBA" id="ARBA00023015"/>
    </source>
</evidence>
<dbReference type="SUPFAM" id="SSF46785">
    <property type="entry name" value="Winged helix' DNA-binding domain"/>
    <property type="match status" value="1"/>
</dbReference>
<keyword evidence="4" id="KW-0175">Coiled coil</keyword>
<dbReference type="InterPro" id="IPR008920">
    <property type="entry name" value="TF_FadR/GntR_C"/>
</dbReference>
<dbReference type="InterPro" id="IPR036390">
    <property type="entry name" value="WH_DNA-bd_sf"/>
</dbReference>
<comment type="caution">
    <text evidence="6">The sequence shown here is derived from an EMBL/GenBank/DDBJ whole genome shotgun (WGS) entry which is preliminary data.</text>
</comment>
<keyword evidence="3" id="KW-0804">Transcription</keyword>
<accession>A0A5B0DST3</accession>
<name>A0A5B0DST3_9HYPH</name>
<protein>
    <submittedName>
        <fullName evidence="6">FadR family transcriptional regulator</fullName>
    </submittedName>
</protein>
<dbReference type="Pfam" id="PF07729">
    <property type="entry name" value="FCD"/>
    <property type="match status" value="1"/>
</dbReference>
<keyword evidence="1" id="KW-0805">Transcription regulation</keyword>
<dbReference type="CDD" id="cd07377">
    <property type="entry name" value="WHTH_GntR"/>
    <property type="match status" value="1"/>
</dbReference>
<evidence type="ECO:0000313" key="6">
    <source>
        <dbReference type="EMBL" id="KAA0969453.1"/>
    </source>
</evidence>
<feature type="domain" description="HTH gntR-type" evidence="5">
    <location>
        <begin position="13"/>
        <end position="81"/>
    </location>
</feature>
<keyword evidence="7" id="KW-1185">Reference proteome</keyword>
<dbReference type="PROSITE" id="PS50949">
    <property type="entry name" value="HTH_GNTR"/>
    <property type="match status" value="1"/>
</dbReference>
<dbReference type="AlphaFoldDB" id="A0A5B0DST3"/>
<dbReference type="SUPFAM" id="SSF48008">
    <property type="entry name" value="GntR ligand-binding domain-like"/>
    <property type="match status" value="1"/>
</dbReference>
<organism evidence="6 7">
    <name type="scientific">Aureimonas fodinaquatilis</name>
    <dbReference type="NCBI Taxonomy" id="2565783"/>
    <lineage>
        <taxon>Bacteria</taxon>
        <taxon>Pseudomonadati</taxon>
        <taxon>Pseudomonadota</taxon>
        <taxon>Alphaproteobacteria</taxon>
        <taxon>Hyphomicrobiales</taxon>
        <taxon>Aurantimonadaceae</taxon>
        <taxon>Aureimonas</taxon>
    </lineage>
</organism>
<dbReference type="Gene3D" id="1.10.10.10">
    <property type="entry name" value="Winged helix-like DNA-binding domain superfamily/Winged helix DNA-binding domain"/>
    <property type="match status" value="1"/>
</dbReference>
<proteinExistence type="predicted"/>
<dbReference type="InterPro" id="IPR036388">
    <property type="entry name" value="WH-like_DNA-bd_sf"/>
</dbReference>
<dbReference type="InterPro" id="IPR000524">
    <property type="entry name" value="Tscrpt_reg_HTH_GntR"/>
</dbReference>
<evidence type="ECO:0000256" key="4">
    <source>
        <dbReference type="SAM" id="Coils"/>
    </source>
</evidence>
<dbReference type="PANTHER" id="PTHR43537">
    <property type="entry name" value="TRANSCRIPTIONAL REGULATOR, GNTR FAMILY"/>
    <property type="match status" value="1"/>
</dbReference>
<dbReference type="Pfam" id="PF00392">
    <property type="entry name" value="GntR"/>
    <property type="match status" value="1"/>
</dbReference>
<feature type="coiled-coil region" evidence="4">
    <location>
        <begin position="181"/>
        <end position="208"/>
    </location>
</feature>
<keyword evidence="2" id="KW-0238">DNA-binding</keyword>